<accession>A0A2X2XBF2</accession>
<feature type="chain" id="PRO_5016591546" evidence="4">
    <location>
        <begin position="19"/>
        <end position="872"/>
    </location>
</feature>
<dbReference type="InterPro" id="IPR032675">
    <property type="entry name" value="LRR_dom_sf"/>
</dbReference>
<evidence type="ECO:0000313" key="8">
    <source>
        <dbReference type="EMBL" id="SQB47533.1"/>
    </source>
</evidence>
<dbReference type="PANTHER" id="PTHR46652">
    <property type="entry name" value="LEUCINE-RICH REPEAT AND IQ DOMAIN-CONTAINING PROTEIN 1-RELATED"/>
    <property type="match status" value="1"/>
</dbReference>
<sequence>MKNIYFFVLLLAQVSATAQIINFPDPAFKAKLVSATPGNFVAYNLNGTATAIDTNNDGEIQVSEAQNISKLSFSSTSINDITGIQNFTNLTSLNASGNTSLNSVDVSNMVQLKELVLFTNALNAINTQGCNQLESFSFSNNSGSISNLSFLQNPSLKKLIMMKNTHLASVDLSNLTGLEDIFMGESTNLNFTSLNLSNNINLKKIHIDKPNLTSLTFNTLNLLENITVNRTKLTSLDLTNAPLLSNLTLDQNPLLSTLVIQNNANLEYVRVQHSPLLTSISVQNKAKLLGLTLTGTGISSLNLTGSPEIFSLSLSDNKITSLDVSPLTDLVFMSMGEDFLTSIDVSQNTKLSSLNVAGNAITAVNTKNGKPNLQFYASPISLTPNLAYVCCDTNKVNQVSSMLLSYGHTNVVVNNYCSFTPGGVFYTVQGTTKYDSNNNGCDLNDLARPLQKFNITNGTISGSSIGNSSGNYSIPLQTGTHTITPVLENPSYFTITPSSVNVTFPNQASPVIQNFCYAANGVHSDLEVMIIPIQAAVPGFDAQYKIVYKNKGTAAQSGSIAFSFNDSLMNYQNATVTPNSQSSGALSWNFTNLLPFETKEITVTVKLNTPTQSPAVNNGDILHYTAQINGATDETPADNNFSLNQTVVNSFDPNDKNCLEGTSIEKTQVGDYVHYLIRFENKGTANARNIVVKDEIDASKFDLSSVVALNGSHNFITEIKSPNIVEFIFENIQHPFDNDHNDGYVAFKIKTKSTLNIGDSFSNTAKIYFDYNHPIITNTYTTSVQDRTTLATSETSKKNNQLVIYPNPVKDILHIQSPDEVSKIEIYDLAGRIINSMGAKGNSINVSDLPKGNYLIKLFLKDKVSVQKFIKE</sequence>
<dbReference type="OrthoDB" id="1110367at2"/>
<dbReference type="InterPro" id="IPR055353">
    <property type="entry name" value="DUF7619"/>
</dbReference>
<organism evidence="8 10">
    <name type="scientific">Chryseobacterium jejuense</name>
    <dbReference type="NCBI Taxonomy" id="445960"/>
    <lineage>
        <taxon>Bacteria</taxon>
        <taxon>Pseudomonadati</taxon>
        <taxon>Bacteroidota</taxon>
        <taxon>Flavobacteriia</taxon>
        <taxon>Flavobacteriales</taxon>
        <taxon>Weeksellaceae</taxon>
        <taxon>Chryseobacterium group</taxon>
        <taxon>Chryseobacterium</taxon>
    </lineage>
</organism>
<evidence type="ECO:0000313" key="10">
    <source>
        <dbReference type="Proteomes" id="UP000251670"/>
    </source>
</evidence>
<evidence type="ECO:0000256" key="3">
    <source>
        <dbReference type="ARBA" id="ARBA00022737"/>
    </source>
</evidence>
<keyword evidence="2 4" id="KW-0732">Signal</keyword>
<evidence type="ECO:0000256" key="4">
    <source>
        <dbReference type="SAM" id="SignalP"/>
    </source>
</evidence>
<dbReference type="RefSeq" id="WP_089732406.1">
    <property type="nucleotide sequence ID" value="NZ_FNEG01000001.1"/>
</dbReference>
<name>A0A2X2XBF2_CHRJE</name>
<gene>
    <name evidence="8" type="primary">inlJ_2</name>
    <name evidence="8" type="ORF">NCTC13492_04625</name>
    <name evidence="7" type="ORF">SAMN05421542_0010</name>
</gene>
<dbReference type="EMBL" id="FNEG01000001">
    <property type="protein sequence ID" value="SDI08528.1"/>
    <property type="molecule type" value="Genomic_DNA"/>
</dbReference>
<dbReference type="Pfam" id="PF18962">
    <property type="entry name" value="Por_Secre_tail"/>
    <property type="match status" value="1"/>
</dbReference>
<feature type="domain" description="Secretion system C-terminal sorting" evidence="5">
    <location>
        <begin position="804"/>
        <end position="870"/>
    </location>
</feature>
<dbReference type="Proteomes" id="UP000199426">
    <property type="component" value="Unassembled WGS sequence"/>
</dbReference>
<evidence type="ECO:0000259" key="6">
    <source>
        <dbReference type="Pfam" id="PF24595"/>
    </source>
</evidence>
<evidence type="ECO:0000313" key="9">
    <source>
        <dbReference type="Proteomes" id="UP000199426"/>
    </source>
</evidence>
<dbReference type="NCBIfam" id="TIGR01451">
    <property type="entry name" value="B_ant_repeat"/>
    <property type="match status" value="1"/>
</dbReference>
<dbReference type="InterPro" id="IPR050836">
    <property type="entry name" value="SDS22/Internalin_LRR"/>
</dbReference>
<dbReference type="InterPro" id="IPR047589">
    <property type="entry name" value="DUF11_rpt"/>
</dbReference>
<proteinExistence type="predicted"/>
<evidence type="ECO:0000259" key="5">
    <source>
        <dbReference type="Pfam" id="PF18962"/>
    </source>
</evidence>
<protein>
    <submittedName>
        <fullName evidence="7">Conserved repeat domain-containing protein/Por secretion system C-terminal sorting domain-containing protein</fullName>
    </submittedName>
    <submittedName>
        <fullName evidence="8">Internalin-J</fullName>
    </submittedName>
</protein>
<dbReference type="Pfam" id="PF24595">
    <property type="entry name" value="DUF7619"/>
    <property type="match status" value="1"/>
</dbReference>
<evidence type="ECO:0000313" key="7">
    <source>
        <dbReference type="EMBL" id="SDI08528.1"/>
    </source>
</evidence>
<dbReference type="NCBIfam" id="TIGR04183">
    <property type="entry name" value="Por_Secre_tail"/>
    <property type="match status" value="1"/>
</dbReference>
<keyword evidence="3" id="KW-0677">Repeat</keyword>
<dbReference type="EMBL" id="UAWB01000015">
    <property type="protein sequence ID" value="SQB47533.1"/>
    <property type="molecule type" value="Genomic_DNA"/>
</dbReference>
<dbReference type="SUPFAM" id="SSF52058">
    <property type="entry name" value="L domain-like"/>
    <property type="match status" value="2"/>
</dbReference>
<dbReference type="Proteomes" id="UP000251670">
    <property type="component" value="Unassembled WGS sequence"/>
</dbReference>
<evidence type="ECO:0000256" key="2">
    <source>
        <dbReference type="ARBA" id="ARBA00022729"/>
    </source>
</evidence>
<keyword evidence="9" id="KW-1185">Reference proteome</keyword>
<dbReference type="InterPro" id="IPR026444">
    <property type="entry name" value="Secre_tail"/>
</dbReference>
<evidence type="ECO:0000256" key="1">
    <source>
        <dbReference type="ARBA" id="ARBA00022614"/>
    </source>
</evidence>
<feature type="domain" description="DUF7619" evidence="6">
    <location>
        <begin position="652"/>
        <end position="782"/>
    </location>
</feature>
<dbReference type="AlphaFoldDB" id="A0A2X2XBF2"/>
<keyword evidence="1" id="KW-0433">Leucine-rich repeat</keyword>
<reference evidence="7 9" key="1">
    <citation type="submission" date="2016-10" db="EMBL/GenBank/DDBJ databases">
        <authorList>
            <person name="Varghese N."/>
            <person name="Submissions S."/>
        </authorList>
    </citation>
    <scope>NUCLEOTIDE SEQUENCE [LARGE SCALE GENOMIC DNA]</scope>
    <source>
        <strain evidence="7 9">DSM 19299</strain>
    </source>
</reference>
<dbReference type="PANTHER" id="PTHR46652:SF3">
    <property type="entry name" value="LEUCINE-RICH REPEAT-CONTAINING PROTEIN 9"/>
    <property type="match status" value="1"/>
</dbReference>
<reference evidence="8 10" key="2">
    <citation type="submission" date="2018-06" db="EMBL/GenBank/DDBJ databases">
        <authorList>
            <consortium name="Pathogen Informatics"/>
            <person name="Doyle S."/>
        </authorList>
    </citation>
    <scope>NUCLEOTIDE SEQUENCE [LARGE SCALE GENOMIC DNA]</scope>
    <source>
        <strain evidence="8 10">NCTC13492</strain>
    </source>
</reference>
<dbReference type="STRING" id="445960.SAMN05421542_0010"/>
<feature type="signal peptide" evidence="4">
    <location>
        <begin position="1"/>
        <end position="18"/>
    </location>
</feature>
<dbReference type="Gene3D" id="3.80.10.10">
    <property type="entry name" value="Ribonuclease Inhibitor"/>
    <property type="match status" value="2"/>
</dbReference>